<dbReference type="GO" id="GO:0005739">
    <property type="term" value="C:mitochondrion"/>
    <property type="evidence" value="ECO:0007669"/>
    <property type="project" value="UniProtKB-SubCell"/>
</dbReference>
<feature type="compositionally biased region" description="Basic and acidic residues" evidence="6">
    <location>
        <begin position="106"/>
        <end position="122"/>
    </location>
</feature>
<evidence type="ECO:0000313" key="7">
    <source>
        <dbReference type="EMBL" id="KAK4228333.1"/>
    </source>
</evidence>
<dbReference type="PANTHER" id="PTHR13475:SF3">
    <property type="entry name" value="NEUGRIN"/>
    <property type="match status" value="1"/>
</dbReference>
<dbReference type="InterPro" id="IPR010487">
    <property type="entry name" value="NGRN/Rrg9"/>
</dbReference>
<evidence type="ECO:0000256" key="2">
    <source>
        <dbReference type="ARBA" id="ARBA00004173"/>
    </source>
</evidence>
<keyword evidence="8" id="KW-1185">Reference proteome</keyword>
<evidence type="ECO:0000256" key="1">
    <source>
        <dbReference type="ARBA" id="ARBA00003548"/>
    </source>
</evidence>
<comment type="function">
    <text evidence="1">Required for respiratory activity and maintenance and expression of the mitochondrial genome.</text>
</comment>
<name>A0AAN7H091_9PEZI</name>
<dbReference type="GO" id="GO:0005634">
    <property type="term" value="C:nucleus"/>
    <property type="evidence" value="ECO:0007669"/>
    <property type="project" value="TreeGrafter"/>
</dbReference>
<feature type="region of interest" description="Disordered" evidence="6">
    <location>
        <begin position="279"/>
        <end position="304"/>
    </location>
</feature>
<feature type="region of interest" description="Disordered" evidence="6">
    <location>
        <begin position="38"/>
        <end position="59"/>
    </location>
</feature>
<comment type="caution">
    <text evidence="7">The sequence shown here is derived from an EMBL/GenBank/DDBJ whole genome shotgun (WGS) entry which is preliminary data.</text>
</comment>
<sequence>MGLCCRTAALRIFVNSLTQINIPVVASTNRSSQYRSFDARSASRSFQTSSATNDDPRPESYRVANITYHQTPQDDYPTSPTTLPDNLEFVEFNDDGTVKLPKKPRWTPEQKEAARKAREARALKRANRTNGAPRISKQETSKADASKVEPAKPNKYEHKRPIEPKTKEEWRIQKEALKEKFPEGWNPRKRLSPDALSGIRALHAQFPEEYTTEKLSEKFEMSPEAIRRILRSKWEPTAEEEEDRQMRWFNRGKSVWSHWAELGKKPPVRWRKEGIVRDPKWNRPRSEQVQQAHPIPKMPDNFMG</sequence>
<gene>
    <name evidence="7" type="ORF">QBC38DRAFT_475432</name>
</gene>
<dbReference type="Proteomes" id="UP001301958">
    <property type="component" value="Unassembled WGS sequence"/>
</dbReference>
<evidence type="ECO:0000256" key="6">
    <source>
        <dbReference type="SAM" id="MobiDB-lite"/>
    </source>
</evidence>
<feature type="region of interest" description="Disordered" evidence="6">
    <location>
        <begin position="98"/>
        <end position="167"/>
    </location>
</feature>
<dbReference type="Pfam" id="PF06413">
    <property type="entry name" value="Neugrin"/>
    <property type="match status" value="1"/>
</dbReference>
<keyword evidence="5" id="KW-0809">Transit peptide</keyword>
<comment type="similarity">
    <text evidence="3">Belongs to the RRG9 family.</text>
</comment>
<evidence type="ECO:0000256" key="4">
    <source>
        <dbReference type="ARBA" id="ARBA00013566"/>
    </source>
</evidence>
<accession>A0AAN7H091</accession>
<reference evidence="7" key="2">
    <citation type="submission" date="2023-05" db="EMBL/GenBank/DDBJ databases">
        <authorList>
            <consortium name="Lawrence Berkeley National Laboratory"/>
            <person name="Steindorff A."/>
            <person name="Hensen N."/>
            <person name="Bonometti L."/>
            <person name="Westerberg I."/>
            <person name="Brannstrom I.O."/>
            <person name="Guillou S."/>
            <person name="Cros-Aarteil S."/>
            <person name="Calhoun S."/>
            <person name="Haridas S."/>
            <person name="Kuo A."/>
            <person name="Mondo S."/>
            <person name="Pangilinan J."/>
            <person name="Riley R."/>
            <person name="Labutti K."/>
            <person name="Andreopoulos B."/>
            <person name="Lipzen A."/>
            <person name="Chen C."/>
            <person name="Yanf M."/>
            <person name="Daum C."/>
            <person name="Ng V."/>
            <person name="Clum A."/>
            <person name="Ohm R."/>
            <person name="Martin F."/>
            <person name="Silar P."/>
            <person name="Natvig D."/>
            <person name="Lalanne C."/>
            <person name="Gautier V."/>
            <person name="Ament-Velasquez S.L."/>
            <person name="Kruys A."/>
            <person name="Hutchinson M.I."/>
            <person name="Powell A.J."/>
            <person name="Barry K."/>
            <person name="Miller A.N."/>
            <person name="Grigoriev I.V."/>
            <person name="Debuchy R."/>
            <person name="Gladieux P."/>
            <person name="Thoren M.H."/>
            <person name="Johannesson H."/>
        </authorList>
    </citation>
    <scope>NUCLEOTIDE SEQUENCE</scope>
    <source>
        <strain evidence="7">CBS 990.96</strain>
    </source>
</reference>
<dbReference type="EMBL" id="MU865320">
    <property type="protein sequence ID" value="KAK4228333.1"/>
    <property type="molecule type" value="Genomic_DNA"/>
</dbReference>
<protein>
    <recommendedName>
        <fullName evidence="4">Required for respiratory growth protein 9, mitochondrial</fullName>
    </recommendedName>
</protein>
<dbReference type="AlphaFoldDB" id="A0AAN7H091"/>
<evidence type="ECO:0000256" key="3">
    <source>
        <dbReference type="ARBA" id="ARBA00010895"/>
    </source>
</evidence>
<comment type="subcellular location">
    <subcellularLocation>
        <location evidence="2">Mitochondrion</location>
    </subcellularLocation>
</comment>
<proteinExistence type="inferred from homology"/>
<organism evidence="7 8">
    <name type="scientific">Podospora fimiseda</name>
    <dbReference type="NCBI Taxonomy" id="252190"/>
    <lineage>
        <taxon>Eukaryota</taxon>
        <taxon>Fungi</taxon>
        <taxon>Dikarya</taxon>
        <taxon>Ascomycota</taxon>
        <taxon>Pezizomycotina</taxon>
        <taxon>Sordariomycetes</taxon>
        <taxon>Sordariomycetidae</taxon>
        <taxon>Sordariales</taxon>
        <taxon>Podosporaceae</taxon>
        <taxon>Podospora</taxon>
    </lineage>
</organism>
<evidence type="ECO:0000313" key="8">
    <source>
        <dbReference type="Proteomes" id="UP001301958"/>
    </source>
</evidence>
<reference evidence="7" key="1">
    <citation type="journal article" date="2023" name="Mol. Phylogenet. Evol.">
        <title>Genome-scale phylogeny and comparative genomics of the fungal order Sordariales.</title>
        <authorList>
            <person name="Hensen N."/>
            <person name="Bonometti L."/>
            <person name="Westerberg I."/>
            <person name="Brannstrom I.O."/>
            <person name="Guillou S."/>
            <person name="Cros-Aarteil S."/>
            <person name="Calhoun S."/>
            <person name="Haridas S."/>
            <person name="Kuo A."/>
            <person name="Mondo S."/>
            <person name="Pangilinan J."/>
            <person name="Riley R."/>
            <person name="LaButti K."/>
            <person name="Andreopoulos B."/>
            <person name="Lipzen A."/>
            <person name="Chen C."/>
            <person name="Yan M."/>
            <person name="Daum C."/>
            <person name="Ng V."/>
            <person name="Clum A."/>
            <person name="Steindorff A."/>
            <person name="Ohm R.A."/>
            <person name="Martin F."/>
            <person name="Silar P."/>
            <person name="Natvig D.O."/>
            <person name="Lalanne C."/>
            <person name="Gautier V."/>
            <person name="Ament-Velasquez S.L."/>
            <person name="Kruys A."/>
            <person name="Hutchinson M.I."/>
            <person name="Powell A.J."/>
            <person name="Barry K."/>
            <person name="Miller A.N."/>
            <person name="Grigoriev I.V."/>
            <person name="Debuchy R."/>
            <person name="Gladieux P."/>
            <person name="Hiltunen Thoren M."/>
            <person name="Johannesson H."/>
        </authorList>
    </citation>
    <scope>NUCLEOTIDE SEQUENCE</scope>
    <source>
        <strain evidence="7">CBS 990.96</strain>
    </source>
</reference>
<feature type="compositionally biased region" description="Basic and acidic residues" evidence="6">
    <location>
        <begin position="136"/>
        <end position="167"/>
    </location>
</feature>
<dbReference type="PANTHER" id="PTHR13475">
    <property type="entry name" value="NEUGRIN"/>
    <property type="match status" value="1"/>
</dbReference>
<evidence type="ECO:0000256" key="5">
    <source>
        <dbReference type="ARBA" id="ARBA00022946"/>
    </source>
</evidence>